<keyword evidence="2" id="KW-0614">Plasmid</keyword>
<reference evidence="2 4" key="1">
    <citation type="submission" date="2013-05" db="EMBL/GenBank/DDBJ databases">
        <title>Complete genome sequence of Bacillus thuringiensis YBT-1518, a typical strain with high toxicity to nematode.</title>
        <authorList>
            <person name="Wang P."/>
            <person name="Zhang C."/>
            <person name="Guo M."/>
            <person name="Guo S."/>
            <person name="Zhu Y."/>
            <person name="Zheng J."/>
            <person name="Zhu L."/>
            <person name="Ruan L."/>
            <person name="Peng D."/>
            <person name="Sun M."/>
        </authorList>
    </citation>
    <scope>NUCLEOTIDE SEQUENCE [LARGE SCALE GENOMIC DNA]</scope>
    <source>
        <strain evidence="2 4">YBT-1518</strain>
        <plasmid evidence="2 4">pBMB0232</plasmid>
        <plasmid evidence="3 4">pBMB0233</plasmid>
    </source>
</reference>
<evidence type="ECO:0000313" key="3">
    <source>
        <dbReference type="EMBL" id="AHA75819.1"/>
    </source>
</evidence>
<protein>
    <submittedName>
        <fullName evidence="2">Glycosyltransferase</fullName>
    </submittedName>
</protein>
<geneLocation type="plasmid" evidence="2 4">
    <name>pBMB0232</name>
</geneLocation>
<dbReference type="Proteomes" id="UP000018566">
    <property type="component" value="Plasmid pBMB0232"/>
</dbReference>
<dbReference type="Pfam" id="PF04230">
    <property type="entry name" value="PS_pyruv_trans"/>
    <property type="match status" value="1"/>
</dbReference>
<organism evidence="2 4">
    <name type="scientific">Bacillus thuringiensis YBT-1518</name>
    <dbReference type="NCBI Taxonomy" id="529122"/>
    <lineage>
        <taxon>Bacteria</taxon>
        <taxon>Bacillati</taxon>
        <taxon>Bacillota</taxon>
        <taxon>Bacilli</taxon>
        <taxon>Bacillales</taxon>
        <taxon>Bacillaceae</taxon>
        <taxon>Bacillus</taxon>
        <taxon>Bacillus cereus group</taxon>
    </lineage>
</organism>
<dbReference type="RefSeq" id="WP_023523934.1">
    <property type="nucleotide sequence ID" value="NC_022877.1"/>
</dbReference>
<sequence length="365" mass="42548">MILLYLGYLGTNNIGDEVCYEAFQQSLRKWSKKKYKIISFPLHEKKSLQEFYKDTPFDMVILGGGSLLQGNIFLNLVEEAHKMNIPVFGYGTGIDYLTEQSIYNYKQQKNIETNQFFNNRDIDFEKIINIIKSIKFLGVRGPLTYHSLKTYNPNLTNIDIIGDAAITYTPKQDSYIIEKYLPKNANKIVSVNWGTTFNKLFGYNEVYLSGQLSECCKFLQQKGYHIVIFPMWDIDIAYCQKLKFDLYKSDSITIIPEVCTSTQIFNLLKYSEFSVNLKLHANVLSAAALTPFINLAYRSKGIDFAYSLEYQENTVLTNTNNLLDYIIEREHVINDNRAQFIDKLYKYKKHYMKKQQSFLNKHLLL</sequence>
<dbReference type="PANTHER" id="PTHR36836">
    <property type="entry name" value="COLANIC ACID BIOSYNTHESIS PROTEIN WCAK"/>
    <property type="match status" value="1"/>
</dbReference>
<dbReference type="Proteomes" id="UP000018566">
    <property type="component" value="Plasmid pBMB0233"/>
</dbReference>
<feature type="domain" description="Polysaccharide pyruvyl transferase" evidence="1">
    <location>
        <begin position="13"/>
        <end position="298"/>
    </location>
</feature>
<dbReference type="KEGG" id="bthu:YBT1518_33162"/>
<evidence type="ECO:0000259" key="1">
    <source>
        <dbReference type="Pfam" id="PF04230"/>
    </source>
</evidence>
<dbReference type="AlphaFoldDB" id="A0A9W3PJN2"/>
<evidence type="ECO:0000313" key="4">
    <source>
        <dbReference type="Proteomes" id="UP000018566"/>
    </source>
</evidence>
<dbReference type="PANTHER" id="PTHR36836:SF1">
    <property type="entry name" value="COLANIC ACID BIOSYNTHESIS PROTEIN WCAK"/>
    <property type="match status" value="1"/>
</dbReference>
<dbReference type="EMBL" id="CP005939">
    <property type="protein sequence ID" value="AHA75654.1"/>
    <property type="molecule type" value="Genomic_DNA"/>
</dbReference>
<proteinExistence type="predicted"/>
<dbReference type="KEGG" id="bthu:YBT1518_31740"/>
<dbReference type="InterPro" id="IPR007345">
    <property type="entry name" value="Polysacch_pyruvyl_Trfase"/>
</dbReference>
<evidence type="ECO:0000313" key="2">
    <source>
        <dbReference type="EMBL" id="AHA75654.1"/>
    </source>
</evidence>
<name>A0A9W3PJN2_BACTU</name>
<gene>
    <name evidence="3" type="ORF">YBT1518_31740</name>
    <name evidence="2" type="ORF">YBT1518_33162</name>
</gene>
<accession>A0A9W3PJN2</accession>
<geneLocation type="plasmid" evidence="3 4">
    <name>pBMB0233</name>
</geneLocation>
<dbReference type="EMBL" id="CP005940">
    <property type="protein sequence ID" value="AHA75819.1"/>
    <property type="molecule type" value="Genomic_DNA"/>
</dbReference>